<feature type="non-terminal residue" evidence="13">
    <location>
        <position position="1"/>
    </location>
</feature>
<keyword evidence="5 12" id="KW-0732">Signal</keyword>
<protein>
    <recommendedName>
        <fullName evidence="4">mannan endo-1,6-alpha-mannosidase</fullName>
        <ecNumber evidence="4">3.2.1.101</ecNumber>
    </recommendedName>
</protein>
<evidence type="ECO:0000256" key="12">
    <source>
        <dbReference type="SAM" id="SignalP"/>
    </source>
</evidence>
<dbReference type="Gene3D" id="1.50.10.20">
    <property type="match status" value="1"/>
</dbReference>
<feature type="region of interest" description="Disordered" evidence="10">
    <location>
        <begin position="389"/>
        <end position="431"/>
    </location>
</feature>
<dbReference type="PANTHER" id="PTHR12145">
    <property type="entry name" value="MANNAN ENDO-1,6-ALPHA-MANNOSIDASE DCW1"/>
    <property type="match status" value="1"/>
</dbReference>
<dbReference type="OrthoDB" id="4187847at2759"/>
<dbReference type="InterPro" id="IPR005198">
    <property type="entry name" value="Glyco_hydro_76"/>
</dbReference>
<dbReference type="EMBL" id="NCSJ02000175">
    <property type="protein sequence ID" value="RFU28126.1"/>
    <property type="molecule type" value="Genomic_DNA"/>
</dbReference>
<evidence type="ECO:0000256" key="1">
    <source>
        <dbReference type="ARBA" id="ARBA00001452"/>
    </source>
</evidence>
<evidence type="ECO:0000256" key="4">
    <source>
        <dbReference type="ARBA" id="ARBA00012350"/>
    </source>
</evidence>
<evidence type="ECO:0000256" key="5">
    <source>
        <dbReference type="ARBA" id="ARBA00022729"/>
    </source>
</evidence>
<feature type="transmembrane region" description="Helical" evidence="11">
    <location>
        <begin position="440"/>
        <end position="457"/>
    </location>
</feature>
<gene>
    <name evidence="13" type="ORF">B7463_g8236</name>
</gene>
<proteinExistence type="inferred from homology"/>
<dbReference type="PANTHER" id="PTHR12145:SF41">
    <property type="entry name" value="MANNAN ENDO-1,6-ALPHA-MANNOSIDASE"/>
    <property type="match status" value="1"/>
</dbReference>
<comment type="caution">
    <text evidence="13">The sequence shown here is derived from an EMBL/GenBank/DDBJ whole genome shotgun (WGS) entry which is preliminary data.</text>
</comment>
<feature type="non-terminal residue" evidence="13">
    <location>
        <position position="458"/>
    </location>
</feature>
<dbReference type="PIRSF" id="PIRSF016302">
    <property type="entry name" value="Man_a_manosd"/>
    <property type="match status" value="1"/>
</dbReference>
<evidence type="ECO:0000313" key="14">
    <source>
        <dbReference type="Proteomes" id="UP000258309"/>
    </source>
</evidence>
<reference evidence="13 14" key="1">
    <citation type="submission" date="2018-05" db="EMBL/GenBank/DDBJ databases">
        <title>Draft genome sequence of Scytalidium lignicola DSM 105466, a ubiquitous saprotrophic fungus.</title>
        <authorList>
            <person name="Buettner E."/>
            <person name="Gebauer A.M."/>
            <person name="Hofrichter M."/>
            <person name="Liers C."/>
            <person name="Kellner H."/>
        </authorList>
    </citation>
    <scope>NUCLEOTIDE SEQUENCE [LARGE SCALE GENOMIC DNA]</scope>
    <source>
        <strain evidence="13 14">DSM 105466</strain>
    </source>
</reference>
<dbReference type="Pfam" id="PF03663">
    <property type="entry name" value="Glyco_hydro_76"/>
    <property type="match status" value="1"/>
</dbReference>
<keyword evidence="14" id="KW-1185">Reference proteome</keyword>
<dbReference type="InterPro" id="IPR008928">
    <property type="entry name" value="6-hairpin_glycosidase_sf"/>
</dbReference>
<dbReference type="GO" id="GO:0008496">
    <property type="term" value="F:mannan endo-1,6-alpha-mannosidase activity"/>
    <property type="evidence" value="ECO:0007669"/>
    <property type="project" value="UniProtKB-EC"/>
</dbReference>
<keyword evidence="11" id="KW-0812">Transmembrane</keyword>
<evidence type="ECO:0000256" key="6">
    <source>
        <dbReference type="ARBA" id="ARBA00022801"/>
    </source>
</evidence>
<accession>A0A3E2H402</accession>
<comment type="similarity">
    <text evidence="3">Belongs to the glycosyl hydrolase 76 family.</text>
</comment>
<keyword evidence="11" id="KW-1133">Transmembrane helix</keyword>
<evidence type="ECO:0000256" key="10">
    <source>
        <dbReference type="SAM" id="MobiDB-lite"/>
    </source>
</evidence>
<sequence length="458" mass="48916">MVYSSTFFALAALPFLPVHAIDLDIASTDSITSAASTIAKGLVSYYHGTEPGHIIGVLDAPYFWWESGAMFDTMIQYWHLTGDEQYNDIVSQGLLFQQGPDGNFLPPNQTSTEGNDDQSTWALAAMSAAEAKLPAPQGSSWLSLAEAVFNSQGARWDTETCSGGLRWQIFTFNNGYDWKNSASNGQFFELASRLAYLTGNNTYSDVASRTFRWSVTTGLIDEEWKVFDGANVEQNCSNINKIQLSLYAATYISGAAYMYNITSGDDQANWRTTLNGLLNQTISTFFVDGVATEVACESIGTCTTDMKAMKGLLAQRLVKTIEVAPYTFQLINPLLQSTAEAAAKACSDSKCPFTWGDKGTDKGSQSGVGEQLDALSFVQALLVKSAGNKSSTTVTGAGAGNGTTSSNATDTASGTHTGSLASGTGISSPPGDNGAMRMEGFSMGIVVAFWISMVWLAN</sequence>
<comment type="subcellular location">
    <subcellularLocation>
        <location evidence="2">Endomembrane system</location>
    </subcellularLocation>
</comment>
<evidence type="ECO:0000256" key="11">
    <source>
        <dbReference type="SAM" id="Phobius"/>
    </source>
</evidence>
<dbReference type="AlphaFoldDB" id="A0A3E2H402"/>
<keyword evidence="6" id="KW-0378">Hydrolase</keyword>
<feature type="compositionally biased region" description="Polar residues" evidence="10">
    <location>
        <begin position="410"/>
        <end position="427"/>
    </location>
</feature>
<evidence type="ECO:0000256" key="7">
    <source>
        <dbReference type="ARBA" id="ARBA00023136"/>
    </source>
</evidence>
<evidence type="ECO:0000256" key="2">
    <source>
        <dbReference type="ARBA" id="ARBA00004308"/>
    </source>
</evidence>
<dbReference type="Proteomes" id="UP000258309">
    <property type="component" value="Unassembled WGS sequence"/>
</dbReference>
<name>A0A3E2H402_SCYLI</name>
<dbReference type="EC" id="3.2.1.101" evidence="4"/>
<feature type="chain" id="PRO_5017789230" description="mannan endo-1,6-alpha-mannosidase" evidence="12">
    <location>
        <begin position="21"/>
        <end position="458"/>
    </location>
</feature>
<dbReference type="InterPro" id="IPR014480">
    <property type="entry name" value="Mannan-1_6-alpha_mannosidase"/>
</dbReference>
<dbReference type="GO" id="GO:0016052">
    <property type="term" value="P:carbohydrate catabolic process"/>
    <property type="evidence" value="ECO:0007669"/>
    <property type="project" value="InterPro"/>
</dbReference>
<keyword evidence="7 11" id="KW-0472">Membrane</keyword>
<feature type="signal peptide" evidence="12">
    <location>
        <begin position="1"/>
        <end position="20"/>
    </location>
</feature>
<dbReference type="SUPFAM" id="SSF48208">
    <property type="entry name" value="Six-hairpin glycosidases"/>
    <property type="match status" value="1"/>
</dbReference>
<keyword evidence="8" id="KW-0325">Glycoprotein</keyword>
<dbReference type="GO" id="GO:0009272">
    <property type="term" value="P:fungal-type cell wall biogenesis"/>
    <property type="evidence" value="ECO:0007669"/>
    <property type="project" value="TreeGrafter"/>
</dbReference>
<dbReference type="FunFam" id="1.50.10.20:FF:000006">
    <property type="entry name" value="Mannan endo-1,6-alpha-mannosidase"/>
    <property type="match status" value="1"/>
</dbReference>
<evidence type="ECO:0000256" key="8">
    <source>
        <dbReference type="ARBA" id="ARBA00023180"/>
    </source>
</evidence>
<organism evidence="13 14">
    <name type="scientific">Scytalidium lignicola</name>
    <name type="common">Hyphomycete</name>
    <dbReference type="NCBI Taxonomy" id="5539"/>
    <lineage>
        <taxon>Eukaryota</taxon>
        <taxon>Fungi</taxon>
        <taxon>Dikarya</taxon>
        <taxon>Ascomycota</taxon>
        <taxon>Pezizomycotina</taxon>
        <taxon>Leotiomycetes</taxon>
        <taxon>Leotiomycetes incertae sedis</taxon>
        <taxon>Scytalidium</taxon>
    </lineage>
</organism>
<keyword evidence="9" id="KW-0326">Glycosidase</keyword>
<evidence type="ECO:0000256" key="3">
    <source>
        <dbReference type="ARBA" id="ARBA00009699"/>
    </source>
</evidence>
<dbReference type="GO" id="GO:0012505">
    <property type="term" value="C:endomembrane system"/>
    <property type="evidence" value="ECO:0007669"/>
    <property type="project" value="UniProtKB-SubCell"/>
</dbReference>
<evidence type="ECO:0000256" key="9">
    <source>
        <dbReference type="ARBA" id="ARBA00023295"/>
    </source>
</evidence>
<feature type="compositionally biased region" description="Low complexity" evidence="10">
    <location>
        <begin position="390"/>
        <end position="409"/>
    </location>
</feature>
<dbReference type="OMA" id="YMGNDDQ"/>
<evidence type="ECO:0000313" key="13">
    <source>
        <dbReference type="EMBL" id="RFU28126.1"/>
    </source>
</evidence>
<comment type="catalytic activity">
    <reaction evidence="1">
        <text>Random hydrolysis of (1-&gt;6)-alpha-D-mannosidic linkages in unbranched (1-&gt;6)-mannans.</text>
        <dbReference type="EC" id="3.2.1.101"/>
    </reaction>
</comment>